<feature type="domain" description="ATPase AAA-type core" evidence="1">
    <location>
        <begin position="624"/>
        <end position="691"/>
    </location>
</feature>
<reference evidence="2 3" key="1">
    <citation type="submission" date="2014-06" db="EMBL/GenBank/DDBJ databases">
        <title>Whole Genome Sequences of Three Symbiotic Endozoicomonas Bacteria.</title>
        <authorList>
            <person name="Neave M.J."/>
            <person name="Apprill A."/>
            <person name="Voolstra C.R."/>
        </authorList>
    </citation>
    <scope>NUCLEOTIDE SEQUENCE [LARGE SCALE GENOMIC DNA]</scope>
    <source>
        <strain evidence="2 3">DSM 25634</strain>
    </source>
</reference>
<dbReference type="GO" id="GO:0005524">
    <property type="term" value="F:ATP binding"/>
    <property type="evidence" value="ECO:0007669"/>
    <property type="project" value="InterPro"/>
</dbReference>
<gene>
    <name evidence="2" type="ORF">GZ78_04625</name>
</gene>
<proteinExistence type="predicted"/>
<dbReference type="eggNOG" id="COG0497">
    <property type="taxonomic scope" value="Bacteria"/>
</dbReference>
<evidence type="ECO:0000259" key="1">
    <source>
        <dbReference type="Pfam" id="PF13304"/>
    </source>
</evidence>
<dbReference type="RefSeq" id="WP_034833015.1">
    <property type="nucleotide sequence ID" value="NZ_JOKH01000001.1"/>
</dbReference>
<protein>
    <recommendedName>
        <fullName evidence="1">ATPase AAA-type core domain-containing protein</fullName>
    </recommendedName>
</protein>
<dbReference type="Gene3D" id="3.40.50.300">
    <property type="entry name" value="P-loop containing nucleotide triphosphate hydrolases"/>
    <property type="match status" value="1"/>
</dbReference>
<comment type="caution">
    <text evidence="2">The sequence shown here is derived from an EMBL/GenBank/DDBJ whole genome shotgun (WGS) entry which is preliminary data.</text>
</comment>
<sequence>MTIVEQITDWVNQSDKAGWWRFTIRKALELGELSQADYEEIFQVAKMEFGLIEKEADFEAKVSPVQPTGFGAEEKAYNITSISQVANVSSLSSDQIIQFNPTGITVVYGDNGVGKSSYAKILKNACLTRGDAPDVIPNVFTGATGTPSAVLEVESEGTTQPLTWEKGGEPHTPLKSIRVFDSHSSVHYLSKQDSIDYKPAALMLLDELLSAASYISQKCTSDVAGLRSSLVFPQMYPETAANSLATTISSKTTAEQVQAHCAEDTEVGVLKTLQHEHQELSTNTPEVLRKRYQGRRKSLESFRDFLQGLNSKLGDAAVKGYEQLHQQSIATRQASNRLGEETFTGLPVDKIGSHEWQIMWRAVETFVKNVRPDGAFPPKEGEACPTCLQVIGEESSARLESFHHYLKNEIHREATKADKAFKDSQTSIKAVNTDTTPYLAVLELVGGFSAELRGKLDSLVAAFVARKEGLLGSTSNFSYTELDLKPLEWFNAQIQSLTEKEAGVKDNEAQAKAIADKIKAIREIEDRLKIREYKPAILDEIRKAKLRDKYGKLSGTTAGGGITRKSTEISTSSSIGQIHQYFLEELRKLGFKNYDVEAATKGSRGRQMLSLKLSGNGSKLLDIASEGEQKCISLAGFMAELRVDNRKSAVVFDDPVNSLDHKYREKFAKRICAESQHRQVIVLTHDLPFLLMLQEVAGEVNTLALTRNPTTTGLLLDRPPWDSMKTDKRIKALKARLPGLKKLFNENEEEYRVQARTTYLDMRKAWERLIEEWLIRGIVARFGREIKSTNARYLVDTQQEDVDTINAAMDKCSSCCHDTASELGATYPDVDELEQDISAFEEYFDSLKKRRNAAN</sequence>
<dbReference type="GO" id="GO:0016887">
    <property type="term" value="F:ATP hydrolysis activity"/>
    <property type="evidence" value="ECO:0007669"/>
    <property type="project" value="InterPro"/>
</dbReference>
<dbReference type="Pfam" id="PF13304">
    <property type="entry name" value="AAA_21"/>
    <property type="match status" value="1"/>
</dbReference>
<dbReference type="AlphaFoldDB" id="A0A081NLE9"/>
<evidence type="ECO:0000313" key="3">
    <source>
        <dbReference type="Proteomes" id="UP000028073"/>
    </source>
</evidence>
<dbReference type="InterPro" id="IPR027417">
    <property type="entry name" value="P-loop_NTPase"/>
</dbReference>
<dbReference type="GO" id="GO:0006302">
    <property type="term" value="P:double-strand break repair"/>
    <property type="evidence" value="ECO:0007669"/>
    <property type="project" value="TreeGrafter"/>
</dbReference>
<dbReference type="GO" id="GO:0000731">
    <property type="term" value="P:DNA synthesis involved in DNA repair"/>
    <property type="evidence" value="ECO:0007669"/>
    <property type="project" value="TreeGrafter"/>
</dbReference>
<dbReference type="Proteomes" id="UP000028073">
    <property type="component" value="Unassembled WGS sequence"/>
</dbReference>
<dbReference type="PANTHER" id="PTHR32182:SF22">
    <property type="entry name" value="ATP-DEPENDENT ENDONUCLEASE, OLD FAMILY-RELATED"/>
    <property type="match status" value="1"/>
</dbReference>
<dbReference type="PANTHER" id="PTHR32182">
    <property type="entry name" value="DNA REPLICATION AND REPAIR PROTEIN RECF"/>
    <property type="match status" value="1"/>
</dbReference>
<dbReference type="SUPFAM" id="SSF52540">
    <property type="entry name" value="P-loop containing nucleoside triphosphate hydrolases"/>
    <property type="match status" value="1"/>
</dbReference>
<name>A0A081NLE9_9GAMM</name>
<organism evidence="2 3">
    <name type="scientific">Endozoicomonas numazuensis</name>
    <dbReference type="NCBI Taxonomy" id="1137799"/>
    <lineage>
        <taxon>Bacteria</taxon>
        <taxon>Pseudomonadati</taxon>
        <taxon>Pseudomonadota</taxon>
        <taxon>Gammaproteobacteria</taxon>
        <taxon>Oceanospirillales</taxon>
        <taxon>Endozoicomonadaceae</taxon>
        <taxon>Endozoicomonas</taxon>
    </lineage>
</organism>
<keyword evidence="3" id="KW-1185">Reference proteome</keyword>
<dbReference type="OrthoDB" id="9789562at2"/>
<accession>A0A081NLE9</accession>
<evidence type="ECO:0000313" key="2">
    <source>
        <dbReference type="EMBL" id="KEQ19272.1"/>
    </source>
</evidence>
<dbReference type="InterPro" id="IPR003959">
    <property type="entry name" value="ATPase_AAA_core"/>
</dbReference>
<dbReference type="EMBL" id="JOKH01000001">
    <property type="protein sequence ID" value="KEQ19272.1"/>
    <property type="molecule type" value="Genomic_DNA"/>
</dbReference>